<evidence type="ECO:0000256" key="1">
    <source>
        <dbReference type="ARBA" id="ARBA00023015"/>
    </source>
</evidence>
<comment type="caution">
    <text evidence="4">The sequence shown here is derived from an EMBL/GenBank/DDBJ whole genome shotgun (WGS) entry which is preliminary data.</text>
</comment>
<dbReference type="GO" id="GO:0003677">
    <property type="term" value="F:DNA binding"/>
    <property type="evidence" value="ECO:0007669"/>
    <property type="project" value="InterPro"/>
</dbReference>
<dbReference type="AlphaFoldDB" id="A0A4U1FKD0"/>
<gene>
    <name evidence="4" type="ORF">EI555_019813</name>
</gene>
<dbReference type="InterPro" id="IPR050274">
    <property type="entry name" value="Nuclear_hormone_rcpt_NR2"/>
</dbReference>
<dbReference type="GO" id="GO:0003707">
    <property type="term" value="F:nuclear steroid receptor activity"/>
    <property type="evidence" value="ECO:0007669"/>
    <property type="project" value="InterPro"/>
</dbReference>
<sequence length="195" mass="22811">MIKRHYTGLLFHDEACVYSLPHQHRYSKQRYLKHQKNMLIPEGNDIKLVSDSANHNKKKKLISSFSFFEWTRHISYFSDLKLEDQDGILLAIGLYIHLSSVYNAGVGSIFDRVLTELVFKMKQMDKLFVEVYVILEAYTKQKYLEQPGSFAKLLLCPLVLHSISLKCLEHLFFKLTGDVPIDTFLMEMEILLQFT</sequence>
<keyword evidence="1" id="KW-0805">Transcription regulation</keyword>
<evidence type="ECO:0000313" key="4">
    <source>
        <dbReference type="EMBL" id="TKC50462.1"/>
    </source>
</evidence>
<evidence type="ECO:0000313" key="5">
    <source>
        <dbReference type="Proteomes" id="UP000308365"/>
    </source>
</evidence>
<proteinExistence type="predicted"/>
<dbReference type="Proteomes" id="UP000308365">
    <property type="component" value="Unassembled WGS sequence"/>
</dbReference>
<evidence type="ECO:0008006" key="6">
    <source>
        <dbReference type="Google" id="ProtNLM"/>
    </source>
</evidence>
<reference evidence="5" key="1">
    <citation type="journal article" date="2019" name="IScience">
        <title>Narwhal Genome Reveals Long-Term Low Genetic Diversity despite Current Large Abundance Size.</title>
        <authorList>
            <person name="Westbury M.V."/>
            <person name="Petersen B."/>
            <person name="Garde E."/>
            <person name="Heide-Jorgensen M.P."/>
            <person name="Lorenzen E.D."/>
        </authorList>
    </citation>
    <scope>NUCLEOTIDE SEQUENCE [LARGE SCALE GENOMIC DNA]</scope>
</reference>
<dbReference type="GO" id="GO:0008270">
    <property type="term" value="F:zinc ion binding"/>
    <property type="evidence" value="ECO:0007669"/>
    <property type="project" value="InterPro"/>
</dbReference>
<dbReference type="InterPro" id="IPR000003">
    <property type="entry name" value="Retinoid-X_rcpt/HNF4"/>
</dbReference>
<dbReference type="SUPFAM" id="SSF48508">
    <property type="entry name" value="Nuclear receptor ligand-binding domain"/>
    <property type="match status" value="1"/>
</dbReference>
<dbReference type="Gene3D" id="1.10.565.10">
    <property type="entry name" value="Retinoid X Receptor"/>
    <property type="match status" value="2"/>
</dbReference>
<keyword evidence="3" id="KW-0675">Receptor</keyword>
<evidence type="ECO:0000256" key="3">
    <source>
        <dbReference type="ARBA" id="ARBA00023170"/>
    </source>
</evidence>
<dbReference type="PANTHER" id="PTHR24083">
    <property type="entry name" value="NUCLEAR HORMONE RECEPTOR"/>
    <property type="match status" value="1"/>
</dbReference>
<accession>A0A4U1FKD0</accession>
<organism evidence="4 5">
    <name type="scientific">Monodon monoceros</name>
    <name type="common">Narwhal</name>
    <name type="synonym">Ceratodon monodon</name>
    <dbReference type="NCBI Taxonomy" id="40151"/>
    <lineage>
        <taxon>Eukaryota</taxon>
        <taxon>Metazoa</taxon>
        <taxon>Chordata</taxon>
        <taxon>Craniata</taxon>
        <taxon>Vertebrata</taxon>
        <taxon>Euteleostomi</taxon>
        <taxon>Mammalia</taxon>
        <taxon>Eutheria</taxon>
        <taxon>Laurasiatheria</taxon>
        <taxon>Artiodactyla</taxon>
        <taxon>Whippomorpha</taxon>
        <taxon>Cetacea</taxon>
        <taxon>Odontoceti</taxon>
        <taxon>Monodontidae</taxon>
        <taxon>Monodon</taxon>
    </lineage>
</organism>
<dbReference type="PRINTS" id="PR00545">
    <property type="entry name" value="RETINOIDXR"/>
</dbReference>
<dbReference type="EMBL" id="RWIC01000080">
    <property type="protein sequence ID" value="TKC50462.1"/>
    <property type="molecule type" value="Genomic_DNA"/>
</dbReference>
<keyword evidence="2" id="KW-0804">Transcription</keyword>
<protein>
    <recommendedName>
        <fullName evidence="6">NR LBD domain-containing protein</fullName>
    </recommendedName>
</protein>
<evidence type="ECO:0000256" key="2">
    <source>
        <dbReference type="ARBA" id="ARBA00023163"/>
    </source>
</evidence>
<dbReference type="GO" id="GO:0005634">
    <property type="term" value="C:nucleus"/>
    <property type="evidence" value="ECO:0007669"/>
    <property type="project" value="InterPro"/>
</dbReference>
<dbReference type="InterPro" id="IPR035500">
    <property type="entry name" value="NHR-like_dom_sf"/>
</dbReference>
<name>A0A4U1FKD0_MONMO</name>